<dbReference type="Pfam" id="PF13709">
    <property type="entry name" value="DUF4159"/>
    <property type="match status" value="1"/>
</dbReference>
<proteinExistence type="predicted"/>
<reference evidence="2" key="1">
    <citation type="submission" date="2018-05" db="EMBL/GenBank/DDBJ databases">
        <authorList>
            <person name="Lanie J.A."/>
            <person name="Ng W.-L."/>
            <person name="Kazmierczak K.M."/>
            <person name="Andrzejewski T.M."/>
            <person name="Davidsen T.M."/>
            <person name="Wayne K.J."/>
            <person name="Tettelin H."/>
            <person name="Glass J.I."/>
            <person name="Rusch D."/>
            <person name="Podicherti R."/>
            <person name="Tsui H.-C.T."/>
            <person name="Winkler M.E."/>
        </authorList>
    </citation>
    <scope>NUCLEOTIDE SEQUENCE</scope>
</reference>
<gene>
    <name evidence="2" type="ORF">METZ01_LOCUS13432</name>
</gene>
<sequence length="284" mass="32317">MTRRIPGLRVSLQGAVIIGLILLFWLAIPADASAQIWRSDEGRYSSPMRTGLPESSGGFMFCRLWYNTTRSMRSGLGWSTDYPAADNNFMTRFEELTPTYIEHWENGDPGITAVRATDPDIFRCPFLFMTDPGSVTFSGAEIEGLRDYLLKGGFLWADDLWGTQAWRYFEREMTRIFPEYTLEEITPEHKLFSVLYSVEEVPQIPSYQSWSRSGGQTSEFGAETAVPHLRGIFDDDGRILVLVSYNTDIADGWEREGDVPFFFYTFSPPAYGLGINILVWAMSH</sequence>
<evidence type="ECO:0000313" key="2">
    <source>
        <dbReference type="EMBL" id="SUZ60578.1"/>
    </source>
</evidence>
<protein>
    <recommendedName>
        <fullName evidence="1">DUF4159 domain-containing protein</fullName>
    </recommendedName>
</protein>
<evidence type="ECO:0000259" key="1">
    <source>
        <dbReference type="Pfam" id="PF13709"/>
    </source>
</evidence>
<feature type="domain" description="DUF4159" evidence="1">
    <location>
        <begin position="75"/>
        <end position="282"/>
    </location>
</feature>
<dbReference type="AlphaFoldDB" id="A0A381P2Y6"/>
<accession>A0A381P2Y6</accession>
<dbReference type="InterPro" id="IPR025297">
    <property type="entry name" value="DUF4159"/>
</dbReference>
<dbReference type="Gene3D" id="3.40.50.12140">
    <property type="entry name" value="Domain of unknown function DUF4159"/>
    <property type="match status" value="1"/>
</dbReference>
<dbReference type="EMBL" id="UINC01000753">
    <property type="protein sequence ID" value="SUZ60578.1"/>
    <property type="molecule type" value="Genomic_DNA"/>
</dbReference>
<name>A0A381P2Y6_9ZZZZ</name>
<organism evidence="2">
    <name type="scientific">marine metagenome</name>
    <dbReference type="NCBI Taxonomy" id="408172"/>
    <lineage>
        <taxon>unclassified sequences</taxon>
        <taxon>metagenomes</taxon>
        <taxon>ecological metagenomes</taxon>
    </lineage>
</organism>